<protein>
    <recommendedName>
        <fullName evidence="3">RxLR effector protein</fullName>
    </recommendedName>
</protein>
<sequence length="212" mass="23818">MFGVNMGFIDDAVNNVLETVDDISDSIHVKALQDGLQKEKTRPDQTFKALPDGLQREESQEGGLIKLLASLDDGPGATKFKEEVVTSWLSNPDHPINMLKRLKLDDAGDDLLASPLLDVWTRHLKAFNKEYPFAETTMIQTLTKSYGDEKLAAIIQAGTKVPKTEQLAKNLQVAQFKRWMGGFPNADIWRAYCKAYGKEFPGKLFSFRPDRK</sequence>
<dbReference type="AlphaFoldDB" id="G4ZP81"/>
<evidence type="ECO:0000313" key="1">
    <source>
        <dbReference type="EMBL" id="EGZ15121.1"/>
    </source>
</evidence>
<accession>G4ZP81</accession>
<proteinExistence type="predicted"/>
<dbReference type="Proteomes" id="UP000002640">
    <property type="component" value="Unassembled WGS sequence"/>
</dbReference>
<dbReference type="KEGG" id="psoj:PHYSODRAFT_249155"/>
<gene>
    <name evidence="1" type="ORF">PHYSODRAFT_249155</name>
</gene>
<organism evidence="1 2">
    <name type="scientific">Phytophthora sojae (strain P6497)</name>
    <name type="common">Soybean stem and root rot agent</name>
    <name type="synonym">Phytophthora megasperma f. sp. glycines</name>
    <dbReference type="NCBI Taxonomy" id="1094619"/>
    <lineage>
        <taxon>Eukaryota</taxon>
        <taxon>Sar</taxon>
        <taxon>Stramenopiles</taxon>
        <taxon>Oomycota</taxon>
        <taxon>Peronosporomycetes</taxon>
        <taxon>Peronosporales</taxon>
        <taxon>Peronosporaceae</taxon>
        <taxon>Phytophthora</taxon>
    </lineage>
</organism>
<dbReference type="GeneID" id="20637898"/>
<keyword evidence="2" id="KW-1185">Reference proteome</keyword>
<reference evidence="1 2" key="1">
    <citation type="journal article" date="2006" name="Science">
        <title>Phytophthora genome sequences uncover evolutionary origins and mechanisms of pathogenesis.</title>
        <authorList>
            <person name="Tyler B.M."/>
            <person name="Tripathy S."/>
            <person name="Zhang X."/>
            <person name="Dehal P."/>
            <person name="Jiang R.H."/>
            <person name="Aerts A."/>
            <person name="Arredondo F.D."/>
            <person name="Baxter L."/>
            <person name="Bensasson D."/>
            <person name="Beynon J.L."/>
            <person name="Chapman J."/>
            <person name="Damasceno C.M."/>
            <person name="Dorrance A.E."/>
            <person name="Dou D."/>
            <person name="Dickerman A.W."/>
            <person name="Dubchak I.L."/>
            <person name="Garbelotto M."/>
            <person name="Gijzen M."/>
            <person name="Gordon S.G."/>
            <person name="Govers F."/>
            <person name="Grunwald N.J."/>
            <person name="Huang W."/>
            <person name="Ivors K.L."/>
            <person name="Jones R.W."/>
            <person name="Kamoun S."/>
            <person name="Krampis K."/>
            <person name="Lamour K.H."/>
            <person name="Lee M.K."/>
            <person name="McDonald W.H."/>
            <person name="Medina M."/>
            <person name="Meijer H.J."/>
            <person name="Nordberg E.K."/>
            <person name="Maclean D.J."/>
            <person name="Ospina-Giraldo M.D."/>
            <person name="Morris P.F."/>
            <person name="Phuntumart V."/>
            <person name="Putnam N.H."/>
            <person name="Rash S."/>
            <person name="Rose J.K."/>
            <person name="Sakihama Y."/>
            <person name="Salamov A.A."/>
            <person name="Savidor A."/>
            <person name="Scheuring C.F."/>
            <person name="Smith B.M."/>
            <person name="Sobral B.W."/>
            <person name="Terry A."/>
            <person name="Torto-Alalibo T.A."/>
            <person name="Win J."/>
            <person name="Xu Z."/>
            <person name="Zhang H."/>
            <person name="Grigoriev I.V."/>
            <person name="Rokhsar D.S."/>
            <person name="Boore J.L."/>
        </authorList>
    </citation>
    <scope>NUCLEOTIDE SEQUENCE [LARGE SCALE GENOMIC DNA]</scope>
    <source>
        <strain evidence="1 2">P6497</strain>
    </source>
</reference>
<dbReference type="EMBL" id="JH159155">
    <property type="protein sequence ID" value="EGZ15121.1"/>
    <property type="molecule type" value="Genomic_DNA"/>
</dbReference>
<name>G4ZP81_PHYSP</name>
<dbReference type="RefSeq" id="XP_009528870.1">
    <property type="nucleotide sequence ID" value="XM_009530575.1"/>
</dbReference>
<evidence type="ECO:0008006" key="3">
    <source>
        <dbReference type="Google" id="ProtNLM"/>
    </source>
</evidence>
<dbReference type="SMR" id="G4ZP81"/>
<evidence type="ECO:0000313" key="2">
    <source>
        <dbReference type="Proteomes" id="UP000002640"/>
    </source>
</evidence>
<dbReference type="InParanoid" id="G4ZP81"/>